<dbReference type="InterPro" id="IPR009091">
    <property type="entry name" value="RCC1/BLIP-II"/>
</dbReference>
<keyword evidence="3 5" id="KW-0560">Oxidoreductase</keyword>
<dbReference type="Gene3D" id="3.20.20.100">
    <property type="entry name" value="NADP-dependent oxidoreductase domain"/>
    <property type="match status" value="1"/>
</dbReference>
<keyword evidence="2" id="KW-0521">NADP</keyword>
<dbReference type="EC" id="1.1.1.274" evidence="5"/>
<keyword evidence="6" id="KW-1185">Reference proteome</keyword>
<dbReference type="PANTHER" id="PTHR43827:SF3">
    <property type="entry name" value="NADP-DEPENDENT OXIDOREDUCTASE DOMAIN-CONTAINING PROTEIN"/>
    <property type="match status" value="1"/>
</dbReference>
<protein>
    <submittedName>
        <fullName evidence="5">2,5-diketo-D-gluconate reductase</fullName>
        <ecNumber evidence="5">1.1.1.274</ecNumber>
    </submittedName>
</protein>
<gene>
    <name evidence="5" type="ORF">BACT_0379</name>
</gene>
<dbReference type="AlphaFoldDB" id="A0A086YZH9"/>
<dbReference type="InterPro" id="IPR020471">
    <property type="entry name" value="AKR"/>
</dbReference>
<dbReference type="SUPFAM" id="SSF50985">
    <property type="entry name" value="RCC1/BLIP-II"/>
    <property type="match status" value="1"/>
</dbReference>
<evidence type="ECO:0000313" key="6">
    <source>
        <dbReference type="Proteomes" id="UP000029015"/>
    </source>
</evidence>
<evidence type="ECO:0000256" key="1">
    <source>
        <dbReference type="ARBA" id="ARBA00007905"/>
    </source>
</evidence>
<dbReference type="PROSITE" id="PS00626">
    <property type="entry name" value="RCC1_2"/>
    <property type="match status" value="1"/>
</dbReference>
<dbReference type="EMBL" id="JGYK01000001">
    <property type="protein sequence ID" value="KFI39679.1"/>
    <property type="molecule type" value="Genomic_DNA"/>
</dbReference>
<dbReference type="GO" id="GO:0050580">
    <property type="term" value="F:2,5-didehydrogluconate reductase activity"/>
    <property type="evidence" value="ECO:0007669"/>
    <property type="project" value="UniProtKB-EC"/>
</dbReference>
<organism evidence="5 6">
    <name type="scientific">Bifidobacterium actinocoloniiforme DSM 22766</name>
    <dbReference type="NCBI Taxonomy" id="1437605"/>
    <lineage>
        <taxon>Bacteria</taxon>
        <taxon>Bacillati</taxon>
        <taxon>Actinomycetota</taxon>
        <taxon>Actinomycetes</taxon>
        <taxon>Bifidobacteriales</taxon>
        <taxon>Bifidobacteriaceae</taxon>
        <taxon>Bifidobacterium</taxon>
    </lineage>
</organism>
<dbReference type="RefSeq" id="WP_051905198.1">
    <property type="nucleotide sequence ID" value="NZ_CP011786.1"/>
</dbReference>
<evidence type="ECO:0000313" key="5">
    <source>
        <dbReference type="EMBL" id="KFI39679.1"/>
    </source>
</evidence>
<evidence type="ECO:0000256" key="2">
    <source>
        <dbReference type="ARBA" id="ARBA00022857"/>
    </source>
</evidence>
<comment type="caution">
    <text evidence="5">The sequence shown here is derived from an EMBL/GenBank/DDBJ whole genome shotgun (WGS) entry which is preliminary data.</text>
</comment>
<dbReference type="InterPro" id="IPR000408">
    <property type="entry name" value="Reg_chr_condens"/>
</dbReference>
<dbReference type="InterPro" id="IPR023210">
    <property type="entry name" value="NADP_OxRdtase_dom"/>
</dbReference>
<evidence type="ECO:0000256" key="3">
    <source>
        <dbReference type="ARBA" id="ARBA00023002"/>
    </source>
</evidence>
<dbReference type="OrthoDB" id="9804790at2"/>
<sequence>MASSVPIKVKTPANVSFTHVSAGGSHSLAIDGSGHAWSWGSNQNGQLGMTANSGTFQDNPTPVHLNAVDQRETNPLNQQKDMAKLAAEHGTLIQAWAPLAQGNKAAFDSPILKSIAATHGKTVAQVMLRWLLQRGIPMVAKSTHESRLRENINIFDFQLSEAEMSQIATMDQARPLGGLSHQDPEMLSNLMRFK</sequence>
<dbReference type="SUPFAM" id="SSF51430">
    <property type="entry name" value="NAD(P)-linked oxidoreductase"/>
    <property type="match status" value="1"/>
</dbReference>
<dbReference type="Pfam" id="PF13540">
    <property type="entry name" value="RCC1_2"/>
    <property type="match status" value="1"/>
</dbReference>
<feature type="domain" description="NADP-dependent oxidoreductase" evidence="4">
    <location>
        <begin position="67"/>
        <end position="169"/>
    </location>
</feature>
<dbReference type="PROSITE" id="PS00063">
    <property type="entry name" value="ALDOKETO_REDUCTASE_3"/>
    <property type="match status" value="1"/>
</dbReference>
<name>A0A086YZH9_9BIFI</name>
<comment type="similarity">
    <text evidence="1">Belongs to the aldo/keto reductase family.</text>
</comment>
<evidence type="ECO:0000259" key="4">
    <source>
        <dbReference type="Pfam" id="PF00248"/>
    </source>
</evidence>
<dbReference type="Proteomes" id="UP000029015">
    <property type="component" value="Unassembled WGS sequence"/>
</dbReference>
<dbReference type="InterPro" id="IPR036812">
    <property type="entry name" value="NAD(P)_OxRdtase_dom_sf"/>
</dbReference>
<proteinExistence type="inferred from homology"/>
<dbReference type="InterPro" id="IPR018170">
    <property type="entry name" value="Aldo/ket_reductase_CS"/>
</dbReference>
<dbReference type="PANTHER" id="PTHR43827">
    <property type="entry name" value="2,5-DIKETO-D-GLUCONIC ACID REDUCTASE"/>
    <property type="match status" value="1"/>
</dbReference>
<accession>A0A086YZH9</accession>
<dbReference type="eggNOG" id="COG0656">
    <property type="taxonomic scope" value="Bacteria"/>
</dbReference>
<dbReference type="PRINTS" id="PR00069">
    <property type="entry name" value="ALDKETRDTASE"/>
</dbReference>
<dbReference type="Pfam" id="PF00248">
    <property type="entry name" value="Aldo_ket_red"/>
    <property type="match status" value="1"/>
</dbReference>
<reference evidence="5 6" key="1">
    <citation type="submission" date="2014-03" db="EMBL/GenBank/DDBJ databases">
        <title>Genomics of Bifidobacteria.</title>
        <authorList>
            <person name="Ventura M."/>
            <person name="Milani C."/>
            <person name="Lugli G.A."/>
        </authorList>
    </citation>
    <scope>NUCLEOTIDE SEQUENCE [LARGE SCALE GENOMIC DNA]</scope>
    <source>
        <strain evidence="5 6">DSM 22766</strain>
    </source>
</reference>